<dbReference type="SUPFAM" id="SSF53300">
    <property type="entry name" value="vWA-like"/>
    <property type="match status" value="1"/>
</dbReference>
<dbReference type="PANTHER" id="PTHR46503">
    <property type="entry name" value="INTER-ALPHA-TRYPSIN INHIBITOR HEAVY CHAIN-LIKE PROTEIN"/>
    <property type="match status" value="1"/>
</dbReference>
<gene>
    <name evidence="3" type="primary">LOC104600517</name>
</gene>
<dbReference type="GeneID" id="104600517"/>
<dbReference type="STRING" id="4432.A0A1U8A3W1"/>
<sequence>MAQQFVKSVEDGLKLAKRIYFGNDRSVSPPRPVAMEKSSHTLLPTSPMLYAVISDPAIVDNPDIPSYQPHVHGRCDPPALIPLQMNAISVEVDCYLDTAFVTVNGSWRVHCVKGSRSCDCRLAIPMSEQGSILGVEVDVIRRSYCTRLITTEEKEDTAKAAKVKDGGFLKPQIFTMTIPEVDGGFNLSVKASWSQKLSCKNGQFSFTLPFSFPEYVTPVGKKLPKREKIHLSVNAGTGKEVLCKSSSHPLQEIRHQAGKLGFSYEADVLSWSSTDFMFSYEVCSIEICGSFLSQSPSVHDFDQREMFCLYLFSGNNQSTKVFRKEVVFIVDISGSMRGGTLESVKNGLYASLSKFSPEDSFSIIAFNKDMYFFSSSLEKATKETIENAFQWISINFVAGGDTNILPPLDQAIKMFSNTSGSIPLVFLITDGSVEDERHICQVMKTSLTNRGSISPRICTFGIGAYCNHYFLQMLAVIGRGLYDAAYDVDSIELRLQKLVTSASSAVLANITIEGLAHLDALEVYPYHFQDLLSGTPLTIYGRYQGNFPDIVKLRGTLSDMRSFVMDLKVQNAKDIPLDKVFAKRHIDLLTAQAWLSENKTLEEKVAKMSLQTGVPSEYTHMILLQTDKVKQTPEPIKTREELGEIDLAKLVDSKGCKIYSLPSLGTSFGNLTATQENIPPGSGEAYSLESAETFVKATSGCCGKLVHACCCMCGIRACSRLNNECSIILTQICTAISCFACSDCCADVCSGNE</sequence>
<organism evidence="2 3">
    <name type="scientific">Nelumbo nucifera</name>
    <name type="common">Sacred lotus</name>
    <dbReference type="NCBI Taxonomy" id="4432"/>
    <lineage>
        <taxon>Eukaryota</taxon>
        <taxon>Viridiplantae</taxon>
        <taxon>Streptophyta</taxon>
        <taxon>Embryophyta</taxon>
        <taxon>Tracheophyta</taxon>
        <taxon>Spermatophyta</taxon>
        <taxon>Magnoliopsida</taxon>
        <taxon>Proteales</taxon>
        <taxon>Nelumbonaceae</taxon>
        <taxon>Nelumbo</taxon>
    </lineage>
</organism>
<proteinExistence type="predicted"/>
<accession>A0A1U8A3W1</accession>
<evidence type="ECO:0000313" key="2">
    <source>
        <dbReference type="Proteomes" id="UP000189703"/>
    </source>
</evidence>
<name>A0A1U8A3W1_NELNU</name>
<dbReference type="InterPro" id="IPR002035">
    <property type="entry name" value="VWF_A"/>
</dbReference>
<protein>
    <submittedName>
        <fullName evidence="3">Inter alpha-trypsin inhibitor, heavy chain 4-like</fullName>
    </submittedName>
</protein>
<dbReference type="Proteomes" id="UP000189703">
    <property type="component" value="Unplaced"/>
</dbReference>
<dbReference type="KEGG" id="nnu:104600517"/>
<dbReference type="Gene3D" id="3.40.50.410">
    <property type="entry name" value="von Willebrand factor, type A domain"/>
    <property type="match status" value="1"/>
</dbReference>
<reference evidence="3" key="1">
    <citation type="submission" date="2025-08" db="UniProtKB">
        <authorList>
            <consortium name="RefSeq"/>
        </authorList>
    </citation>
    <scope>IDENTIFICATION</scope>
</reference>
<dbReference type="PROSITE" id="PS50234">
    <property type="entry name" value="VWFA"/>
    <property type="match status" value="1"/>
</dbReference>
<keyword evidence="2" id="KW-1185">Reference proteome</keyword>
<dbReference type="PANTHER" id="PTHR46503:SF1">
    <property type="entry name" value="INTER-ALPHA-TRYPSIN INHIBITOR HEAVY CHAIN-LIKE PROTEIN"/>
    <property type="match status" value="1"/>
</dbReference>
<dbReference type="InterPro" id="IPR036465">
    <property type="entry name" value="vWFA_dom_sf"/>
</dbReference>
<dbReference type="OMA" id="DCYFDTA"/>
<evidence type="ECO:0000313" key="3">
    <source>
        <dbReference type="RefSeq" id="XP_010261798.1"/>
    </source>
</evidence>
<evidence type="ECO:0000259" key="1">
    <source>
        <dbReference type="PROSITE" id="PS50234"/>
    </source>
</evidence>
<dbReference type="Pfam" id="PF13768">
    <property type="entry name" value="VWA_3"/>
    <property type="match status" value="1"/>
</dbReference>
<dbReference type="InParanoid" id="A0A1U8A3W1"/>
<dbReference type="eggNOG" id="ENOG502QSCC">
    <property type="taxonomic scope" value="Eukaryota"/>
</dbReference>
<dbReference type="AlphaFoldDB" id="A0A1U8A3W1"/>
<dbReference type="FunCoup" id="A0A1U8A3W1">
    <property type="interactions" value="579"/>
</dbReference>
<feature type="domain" description="VWFA" evidence="1">
    <location>
        <begin position="325"/>
        <end position="502"/>
    </location>
</feature>
<dbReference type="RefSeq" id="XP_010261798.1">
    <property type="nucleotide sequence ID" value="XM_010263496.2"/>
</dbReference>
<dbReference type="OrthoDB" id="1729737at2759"/>
<dbReference type="SMART" id="SM00327">
    <property type="entry name" value="VWA"/>
    <property type="match status" value="1"/>
</dbReference>